<protein>
    <submittedName>
        <fullName evidence="1">Uncharacterized protein</fullName>
    </submittedName>
</protein>
<evidence type="ECO:0000313" key="1">
    <source>
        <dbReference type="EMBL" id="KAH3785199.1"/>
    </source>
</evidence>
<proteinExistence type="predicted"/>
<dbReference type="EMBL" id="JAIWYP010000008">
    <property type="protein sequence ID" value="KAH3785199.1"/>
    <property type="molecule type" value="Genomic_DNA"/>
</dbReference>
<dbReference type="Proteomes" id="UP000828390">
    <property type="component" value="Unassembled WGS sequence"/>
</dbReference>
<reference evidence="1" key="2">
    <citation type="submission" date="2020-11" db="EMBL/GenBank/DDBJ databases">
        <authorList>
            <person name="McCartney M.A."/>
            <person name="Auch B."/>
            <person name="Kono T."/>
            <person name="Mallez S."/>
            <person name="Becker A."/>
            <person name="Gohl D.M."/>
            <person name="Silverstein K.A.T."/>
            <person name="Koren S."/>
            <person name="Bechman K.B."/>
            <person name="Herman A."/>
            <person name="Abrahante J.E."/>
            <person name="Garbe J."/>
        </authorList>
    </citation>
    <scope>NUCLEOTIDE SEQUENCE</scope>
    <source>
        <strain evidence="1">Duluth1</strain>
        <tissue evidence="1">Whole animal</tissue>
    </source>
</reference>
<evidence type="ECO:0000313" key="2">
    <source>
        <dbReference type="Proteomes" id="UP000828390"/>
    </source>
</evidence>
<reference evidence="1" key="1">
    <citation type="journal article" date="2019" name="bioRxiv">
        <title>The Genome of the Zebra Mussel, Dreissena polymorpha: A Resource for Invasive Species Research.</title>
        <authorList>
            <person name="McCartney M.A."/>
            <person name="Auch B."/>
            <person name="Kono T."/>
            <person name="Mallez S."/>
            <person name="Zhang Y."/>
            <person name="Obille A."/>
            <person name="Becker A."/>
            <person name="Abrahante J.E."/>
            <person name="Garbe J."/>
            <person name="Badalamenti J.P."/>
            <person name="Herman A."/>
            <person name="Mangelson H."/>
            <person name="Liachko I."/>
            <person name="Sullivan S."/>
            <person name="Sone E.D."/>
            <person name="Koren S."/>
            <person name="Silverstein K.A.T."/>
            <person name="Beckman K.B."/>
            <person name="Gohl D.M."/>
        </authorList>
    </citation>
    <scope>NUCLEOTIDE SEQUENCE</scope>
    <source>
        <strain evidence="1">Duluth1</strain>
        <tissue evidence="1">Whole animal</tissue>
    </source>
</reference>
<comment type="caution">
    <text evidence="1">The sequence shown here is derived from an EMBL/GenBank/DDBJ whole genome shotgun (WGS) entry which is preliminary data.</text>
</comment>
<accession>A0A9D4EQW8</accession>
<sequence>IDYEQEHNTSSGLTSVYGYSELLETSSNFSQQKKCEAIIQLQVGDDRNVEQ</sequence>
<keyword evidence="2" id="KW-1185">Reference proteome</keyword>
<feature type="non-terminal residue" evidence="1">
    <location>
        <position position="51"/>
    </location>
</feature>
<organism evidence="1 2">
    <name type="scientific">Dreissena polymorpha</name>
    <name type="common">Zebra mussel</name>
    <name type="synonym">Mytilus polymorpha</name>
    <dbReference type="NCBI Taxonomy" id="45954"/>
    <lineage>
        <taxon>Eukaryota</taxon>
        <taxon>Metazoa</taxon>
        <taxon>Spiralia</taxon>
        <taxon>Lophotrochozoa</taxon>
        <taxon>Mollusca</taxon>
        <taxon>Bivalvia</taxon>
        <taxon>Autobranchia</taxon>
        <taxon>Heteroconchia</taxon>
        <taxon>Euheterodonta</taxon>
        <taxon>Imparidentia</taxon>
        <taxon>Neoheterodontei</taxon>
        <taxon>Myida</taxon>
        <taxon>Dreissenoidea</taxon>
        <taxon>Dreissenidae</taxon>
        <taxon>Dreissena</taxon>
    </lineage>
</organism>
<gene>
    <name evidence="1" type="ORF">DPMN_163284</name>
</gene>
<name>A0A9D4EQW8_DREPO</name>
<dbReference type="AlphaFoldDB" id="A0A9D4EQW8"/>